<reference evidence="5 6" key="1">
    <citation type="journal article" date="2017" name="BMC Genomics">
        <title>Comparative genomic and phylogenomic analyses of the Bifidobacteriaceae family.</title>
        <authorList>
            <person name="Lugli G.A."/>
            <person name="Milani C."/>
            <person name="Turroni F."/>
            <person name="Duranti S."/>
            <person name="Mancabelli L."/>
            <person name="Mangifesta M."/>
            <person name="Ferrario C."/>
            <person name="Modesto M."/>
            <person name="Mattarelli P."/>
            <person name="Jiri K."/>
            <person name="van Sinderen D."/>
            <person name="Ventura M."/>
        </authorList>
    </citation>
    <scope>NUCLEOTIDE SEQUENCE [LARGE SCALE GENOMIC DNA]</scope>
    <source>
        <strain evidence="5 6">DSM 28807</strain>
    </source>
</reference>
<dbReference type="Proteomes" id="UP000216352">
    <property type="component" value="Unassembled WGS sequence"/>
</dbReference>
<dbReference type="PROSITE" id="PS00041">
    <property type="entry name" value="HTH_ARAC_FAMILY_1"/>
    <property type="match status" value="1"/>
</dbReference>
<keyword evidence="6" id="KW-1185">Reference proteome</keyword>
<keyword evidence="2" id="KW-0238">DNA-binding</keyword>
<dbReference type="Pfam" id="PF12833">
    <property type="entry name" value="HTH_18"/>
    <property type="match status" value="1"/>
</dbReference>
<evidence type="ECO:0000256" key="3">
    <source>
        <dbReference type="ARBA" id="ARBA00023163"/>
    </source>
</evidence>
<dbReference type="InterPro" id="IPR018060">
    <property type="entry name" value="HTH_AraC"/>
</dbReference>
<dbReference type="GO" id="GO:0003700">
    <property type="term" value="F:DNA-binding transcription factor activity"/>
    <property type="evidence" value="ECO:0007669"/>
    <property type="project" value="InterPro"/>
</dbReference>
<dbReference type="PANTHER" id="PTHR43280:SF2">
    <property type="entry name" value="HTH-TYPE TRANSCRIPTIONAL REGULATOR EXSA"/>
    <property type="match status" value="1"/>
</dbReference>
<evidence type="ECO:0000313" key="5">
    <source>
        <dbReference type="EMBL" id="OZG59446.1"/>
    </source>
</evidence>
<dbReference type="GO" id="GO:0043565">
    <property type="term" value="F:sequence-specific DNA binding"/>
    <property type="evidence" value="ECO:0007669"/>
    <property type="project" value="InterPro"/>
</dbReference>
<dbReference type="Pfam" id="PF02311">
    <property type="entry name" value="AraC_binding"/>
    <property type="match status" value="1"/>
</dbReference>
<evidence type="ECO:0000256" key="2">
    <source>
        <dbReference type="ARBA" id="ARBA00023125"/>
    </source>
</evidence>
<organism evidence="5 6">
    <name type="scientific">Bifidobacterium lemurum</name>
    <dbReference type="NCBI Taxonomy" id="1603886"/>
    <lineage>
        <taxon>Bacteria</taxon>
        <taxon>Bacillati</taxon>
        <taxon>Actinomycetota</taxon>
        <taxon>Actinomycetes</taxon>
        <taxon>Bifidobacteriales</taxon>
        <taxon>Bifidobacteriaceae</taxon>
        <taxon>Bifidobacterium</taxon>
    </lineage>
</organism>
<comment type="caution">
    <text evidence="5">The sequence shown here is derived from an EMBL/GenBank/DDBJ whole genome shotgun (WGS) entry which is preliminary data.</text>
</comment>
<dbReference type="PRINTS" id="PR00032">
    <property type="entry name" value="HTHARAC"/>
</dbReference>
<sequence>MTFMKDRRSHALPHLDIRDVLQRNPDDLIKYVDFQNVDMSHNSIDVAQQRIELTSFQDVAQAVEHISPDDGFGIIAHELEHRSKPHFHDYVEVTHVLKGSVMLWIEGRTEIVRAGGTIAIQPGAKHLISPVGGDADSVPIEIDMLVSETIINRMRALAPHSHDEAFHQWASSLSDIPYIAIGPDKNPSLESAINRLIVEYGSSEHSLHYAVVGNLLECVHYLSQTLDERAHADPLIASIQQIIDRDIAHISIESIAHQLGYSVGYLSRYSKSHSGKTLGTLINETRLNEAATALTQSELTIAEITRLVGFTSPSYFHKIFQKRFSLTPKQYRNAFLKTGLGT</sequence>
<feature type="domain" description="HTH araC/xylS-type" evidence="4">
    <location>
        <begin position="237"/>
        <end position="334"/>
    </location>
</feature>
<proteinExistence type="predicted"/>
<dbReference type="InterPro" id="IPR003313">
    <property type="entry name" value="AraC-bd"/>
</dbReference>
<evidence type="ECO:0000313" key="6">
    <source>
        <dbReference type="Proteomes" id="UP000216352"/>
    </source>
</evidence>
<dbReference type="InterPro" id="IPR020449">
    <property type="entry name" value="Tscrpt_reg_AraC-type_HTH"/>
</dbReference>
<dbReference type="InterPro" id="IPR014710">
    <property type="entry name" value="RmlC-like_jellyroll"/>
</dbReference>
<dbReference type="PROSITE" id="PS01124">
    <property type="entry name" value="HTH_ARAC_FAMILY_2"/>
    <property type="match status" value="1"/>
</dbReference>
<gene>
    <name evidence="5" type="ORF">BLEM_2278</name>
</gene>
<dbReference type="SUPFAM" id="SSF46689">
    <property type="entry name" value="Homeodomain-like"/>
    <property type="match status" value="1"/>
</dbReference>
<dbReference type="Gene3D" id="1.10.10.60">
    <property type="entry name" value="Homeodomain-like"/>
    <property type="match status" value="2"/>
</dbReference>
<dbReference type="EMBL" id="MWWX01000022">
    <property type="protein sequence ID" value="OZG59446.1"/>
    <property type="molecule type" value="Genomic_DNA"/>
</dbReference>
<dbReference type="InterPro" id="IPR011051">
    <property type="entry name" value="RmlC_Cupin_sf"/>
</dbReference>
<dbReference type="InterPro" id="IPR018062">
    <property type="entry name" value="HTH_AraC-typ_CS"/>
</dbReference>
<dbReference type="SMART" id="SM00342">
    <property type="entry name" value="HTH_ARAC"/>
    <property type="match status" value="1"/>
</dbReference>
<keyword evidence="3" id="KW-0804">Transcription</keyword>
<dbReference type="Gene3D" id="2.60.120.10">
    <property type="entry name" value="Jelly Rolls"/>
    <property type="match status" value="1"/>
</dbReference>
<evidence type="ECO:0000256" key="1">
    <source>
        <dbReference type="ARBA" id="ARBA00023015"/>
    </source>
</evidence>
<keyword evidence="1" id="KW-0805">Transcription regulation</keyword>
<evidence type="ECO:0000259" key="4">
    <source>
        <dbReference type="PROSITE" id="PS01124"/>
    </source>
</evidence>
<dbReference type="InterPro" id="IPR009057">
    <property type="entry name" value="Homeodomain-like_sf"/>
</dbReference>
<dbReference type="STRING" id="1603886.GCA_001895165_02303"/>
<dbReference type="PANTHER" id="PTHR43280">
    <property type="entry name" value="ARAC-FAMILY TRANSCRIPTIONAL REGULATOR"/>
    <property type="match status" value="1"/>
</dbReference>
<protein>
    <submittedName>
        <fullName evidence="5">Transcriptional regulator, AraC family</fullName>
    </submittedName>
</protein>
<name>A0A261FKV9_9BIFI</name>
<dbReference type="AlphaFoldDB" id="A0A261FKV9"/>
<accession>A0A261FKV9</accession>
<dbReference type="SUPFAM" id="SSF51182">
    <property type="entry name" value="RmlC-like cupins"/>
    <property type="match status" value="1"/>
</dbReference>